<dbReference type="PROSITE" id="PS51257">
    <property type="entry name" value="PROKAR_LIPOPROTEIN"/>
    <property type="match status" value="1"/>
</dbReference>
<feature type="region of interest" description="Disordered" evidence="1">
    <location>
        <begin position="360"/>
        <end position="380"/>
    </location>
</feature>
<evidence type="ECO:0000313" key="4">
    <source>
        <dbReference type="Proteomes" id="UP000297736"/>
    </source>
</evidence>
<dbReference type="Proteomes" id="UP000297736">
    <property type="component" value="Unassembled WGS sequence"/>
</dbReference>
<feature type="chain" id="PRO_5021208775" evidence="2">
    <location>
        <begin position="25"/>
        <end position="419"/>
    </location>
</feature>
<dbReference type="PANTHER" id="PTHR43649:SF30">
    <property type="entry name" value="ABC TRANSPORTER SUBSTRATE-BINDING PROTEIN"/>
    <property type="match status" value="1"/>
</dbReference>
<keyword evidence="2" id="KW-0732">Signal</keyword>
<accession>A0A4Z0KP79</accession>
<dbReference type="RefSeq" id="WP_135447056.1">
    <property type="nucleotide sequence ID" value="NZ_RHFF01000005.1"/>
</dbReference>
<proteinExistence type="predicted"/>
<organism evidence="3 4">
    <name type="scientific">Brevibacterium aurantiacum</name>
    <dbReference type="NCBI Taxonomy" id="273384"/>
    <lineage>
        <taxon>Bacteria</taxon>
        <taxon>Bacillati</taxon>
        <taxon>Actinomycetota</taxon>
        <taxon>Actinomycetes</taxon>
        <taxon>Micrococcales</taxon>
        <taxon>Brevibacteriaceae</taxon>
        <taxon>Brevibacterium</taxon>
    </lineage>
</organism>
<dbReference type="Pfam" id="PF01547">
    <property type="entry name" value="SBP_bac_1"/>
    <property type="match status" value="1"/>
</dbReference>
<gene>
    <name evidence="3" type="ORF">EB834_06530</name>
</gene>
<evidence type="ECO:0000256" key="2">
    <source>
        <dbReference type="SAM" id="SignalP"/>
    </source>
</evidence>
<dbReference type="EMBL" id="RHFF01000005">
    <property type="protein sequence ID" value="TGD39398.1"/>
    <property type="molecule type" value="Genomic_DNA"/>
</dbReference>
<dbReference type="PANTHER" id="PTHR43649">
    <property type="entry name" value="ARABINOSE-BINDING PROTEIN-RELATED"/>
    <property type="match status" value="1"/>
</dbReference>
<sequence>MNKRFVGATAVAVLALSGCGSAQAGADSDTTLNITWWGNSARAEATQKALDLFEEENSGIKVQALPSTFDGYYNKLTTQFAADSAPDIFQDDQVRTFADKKLLLDLSETSIDLSTIDPAILKQGTVDDKVYEVPAGTSPMSFVYKQKMLDKAGVKAPDADTSWDELLGIAEKLQPTLPEGTHALADSSTQANHFEVFLRQRDKGWFNDDGTAIGFEAKDLEDWWTYWAEVRDKELTTPVDQSIAGSGGDVAQNPVAKDLVAMGVYGTAVSLPNDEWQYGSVPGEAGNPGVYQMRSSAWAVNSKTENPEEAAKLVDFLVNDPEAAKLLGLSRGVPGSGIAKDAAGDKADDKGQDIVDYTDYLVKDDNSRPGPDPDPAGTRSLRSDIFVRYAQKVLFKDMSIDDAAAAATKEANALLDSLK</sequence>
<dbReference type="InterPro" id="IPR050490">
    <property type="entry name" value="Bact_solute-bd_prot1"/>
</dbReference>
<name>A0A4Z0KP79_BREAU</name>
<evidence type="ECO:0000256" key="1">
    <source>
        <dbReference type="SAM" id="MobiDB-lite"/>
    </source>
</evidence>
<protein>
    <submittedName>
        <fullName evidence="3">Extracellular solute-binding protein</fullName>
    </submittedName>
</protein>
<dbReference type="SUPFAM" id="SSF53850">
    <property type="entry name" value="Periplasmic binding protein-like II"/>
    <property type="match status" value="1"/>
</dbReference>
<comment type="caution">
    <text evidence="3">The sequence shown here is derived from an EMBL/GenBank/DDBJ whole genome shotgun (WGS) entry which is preliminary data.</text>
</comment>
<reference evidence="3 4" key="1">
    <citation type="submission" date="2018-10" db="EMBL/GenBank/DDBJ databases">
        <title>Brevibacterium genomes from Austrain hard cheese rinds.</title>
        <authorList>
            <person name="Anast J.M."/>
            <person name="Dzieciol M."/>
            <person name="Schultz D.L."/>
            <person name="Mann E."/>
            <person name="Wagner M."/>
            <person name="Schmitz-Esser S."/>
        </authorList>
    </citation>
    <scope>NUCLEOTIDE SEQUENCE [LARGE SCALE GENOMIC DNA]</scope>
    <source>
        <strain evidence="3 4">L261</strain>
    </source>
</reference>
<dbReference type="AlphaFoldDB" id="A0A4Z0KP79"/>
<dbReference type="InterPro" id="IPR006059">
    <property type="entry name" value="SBP"/>
</dbReference>
<feature type="signal peptide" evidence="2">
    <location>
        <begin position="1"/>
        <end position="24"/>
    </location>
</feature>
<evidence type="ECO:0000313" key="3">
    <source>
        <dbReference type="EMBL" id="TGD39398.1"/>
    </source>
</evidence>
<dbReference type="Gene3D" id="3.40.190.10">
    <property type="entry name" value="Periplasmic binding protein-like II"/>
    <property type="match status" value="2"/>
</dbReference>